<dbReference type="Gene3D" id="1.20.120.1900">
    <property type="entry name" value="Gamma-tubulin complex, C-terminal domain"/>
    <property type="match status" value="1"/>
</dbReference>
<dbReference type="Pfam" id="PF17681">
    <property type="entry name" value="GCP_N_terminal"/>
    <property type="match status" value="1"/>
</dbReference>
<dbReference type="PANTHER" id="PTHR19302">
    <property type="entry name" value="GAMMA TUBULIN COMPLEX PROTEIN"/>
    <property type="match status" value="1"/>
</dbReference>
<name>A0A976QXG3_THEOR</name>
<feature type="region of interest" description="Disordered" evidence="6">
    <location>
        <begin position="432"/>
        <end position="460"/>
    </location>
</feature>
<evidence type="ECO:0000313" key="10">
    <source>
        <dbReference type="Proteomes" id="UP000244811"/>
    </source>
</evidence>
<comment type="similarity">
    <text evidence="1 5">Belongs to the TUBGCP family.</text>
</comment>
<dbReference type="GO" id="GO:0051225">
    <property type="term" value="P:spindle assembly"/>
    <property type="evidence" value="ECO:0007669"/>
    <property type="project" value="TreeGrafter"/>
</dbReference>
<feature type="domain" description="Gamma tubulin complex component C-terminal" evidence="7">
    <location>
        <begin position="585"/>
        <end position="755"/>
    </location>
</feature>
<dbReference type="GO" id="GO:0000278">
    <property type="term" value="P:mitotic cell cycle"/>
    <property type="evidence" value="ECO:0007669"/>
    <property type="project" value="TreeGrafter"/>
</dbReference>
<sequence length="801" mass="92270">MDRECAVMLSSVTVSKDYVNEDNDDLTRNWTRLSYKTKESNLVLDLINVLSGLESNFFTWTKNRETGGYNIFTNPLIQNDFGTNVFEMCSEILDVRLHQRVLLDFIDQGQNSFICQSISEVILSVLEDLQDSITKFHDKHINAFLGIEKLFVYLKPATQTLSLLSAVATDFDPEKLLYDKSNMGVLILNSLEQRCKADNDMERELCQYLYNVSMESYFHLIKNYVLYGSVNEHIVDFFVKFGNEREFLDQYLGVNRKDTESRLSLDDSDDDFVNVYFDEVNLWLDRRYVPSMLKKVAVKVFEAGVFLKVMKRTISQELTFKNVDELIVDLENLHTLLSNQLFEHLKNKSNVSGLFKQFFDFYLFQRSEYVTSVIAMLSRNVELYNINVYLNERNSKNHKCDQVGTIGWRKGDNTPSSGMSSWKEYYEISSSSGRSSSAIDTGGNNGSNENGSHHDEDHSDDENGILYLSCDNLKNLINSLEFYKYYEHVKLGSENNFSNVDIHYNYNNDADGRNRMEQNSSNCVTTSSGNKEIHDAKLRCSANRPGSRVNNYNVDDSDDRLDSLVSDGTDYRSIVLCCGMDRVSRLLFTGKVVYKYKLMFKLLFQLKYAEHWLNELSLHHMKTSRIPVEPELMGRLNVQMFTVTRMNQFVKSVLHHFLVDVVSVETSKFLSTVYNDFYSLCRAHKALVDGLVESLLLRDAELIAALQRVLLLIVKFATELLKFIDDPSYAVYHPKLDPGNGLPVSNSHSSVHLTAYNLNCLLRNPGYRNMVEVSRTEFESGVRHFKSLLSRSDHSLKRVFE</sequence>
<reference evidence="9" key="1">
    <citation type="submission" date="2022-07" db="EMBL/GenBank/DDBJ databases">
        <title>Evaluation of T. orientalis genome assembly methods using nanopore sequencing and analysis of variation between genomes.</title>
        <authorList>
            <person name="Yam J."/>
            <person name="Micallef M.L."/>
            <person name="Liu M."/>
            <person name="Djordjevic S.P."/>
            <person name="Bogema D.R."/>
            <person name="Jenkins C."/>
        </authorList>
    </citation>
    <scope>NUCLEOTIDE SEQUENCE</scope>
    <source>
        <strain evidence="9">Goon Nure</strain>
    </source>
</reference>
<dbReference type="GO" id="GO:0000922">
    <property type="term" value="C:spindle pole"/>
    <property type="evidence" value="ECO:0007669"/>
    <property type="project" value="InterPro"/>
</dbReference>
<evidence type="ECO:0000259" key="8">
    <source>
        <dbReference type="Pfam" id="PF17681"/>
    </source>
</evidence>
<keyword evidence="3 5" id="KW-0493">Microtubule</keyword>
<dbReference type="GO" id="GO:0051011">
    <property type="term" value="F:microtubule minus-end binding"/>
    <property type="evidence" value="ECO:0007669"/>
    <property type="project" value="TreeGrafter"/>
</dbReference>
<evidence type="ECO:0000256" key="5">
    <source>
        <dbReference type="RuleBase" id="RU363050"/>
    </source>
</evidence>
<dbReference type="InterPro" id="IPR007259">
    <property type="entry name" value="GCP"/>
</dbReference>
<dbReference type="InterPro" id="IPR042241">
    <property type="entry name" value="GCP_C_sf"/>
</dbReference>
<dbReference type="GO" id="GO:0005874">
    <property type="term" value="C:microtubule"/>
    <property type="evidence" value="ECO:0007669"/>
    <property type="project" value="UniProtKB-KW"/>
</dbReference>
<dbReference type="InterPro" id="IPR041470">
    <property type="entry name" value="GCP_N"/>
</dbReference>
<dbReference type="InterPro" id="IPR040457">
    <property type="entry name" value="GCP_C"/>
</dbReference>
<dbReference type="GO" id="GO:0031122">
    <property type="term" value="P:cytoplasmic microtubule organization"/>
    <property type="evidence" value="ECO:0007669"/>
    <property type="project" value="TreeGrafter"/>
</dbReference>
<evidence type="ECO:0000313" key="9">
    <source>
        <dbReference type="EMBL" id="UKK02710.2"/>
    </source>
</evidence>
<dbReference type="Pfam" id="PF04130">
    <property type="entry name" value="GCP_C_terminal"/>
    <property type="match status" value="1"/>
</dbReference>
<evidence type="ECO:0000256" key="1">
    <source>
        <dbReference type="ARBA" id="ARBA00010337"/>
    </source>
</evidence>
<evidence type="ECO:0000256" key="2">
    <source>
        <dbReference type="ARBA" id="ARBA00022490"/>
    </source>
</evidence>
<evidence type="ECO:0000256" key="6">
    <source>
        <dbReference type="SAM" id="MobiDB-lite"/>
    </source>
</evidence>
<organism evidence="9 10">
    <name type="scientific">Theileria orientalis</name>
    <dbReference type="NCBI Taxonomy" id="68886"/>
    <lineage>
        <taxon>Eukaryota</taxon>
        <taxon>Sar</taxon>
        <taxon>Alveolata</taxon>
        <taxon>Apicomplexa</taxon>
        <taxon>Aconoidasida</taxon>
        <taxon>Piroplasmida</taxon>
        <taxon>Theileriidae</taxon>
        <taxon>Theileria</taxon>
    </lineage>
</organism>
<protein>
    <recommendedName>
        <fullName evidence="5">Spindle pole body component</fullName>
    </recommendedName>
</protein>
<dbReference type="EMBL" id="CP056072">
    <property type="protein sequence ID" value="UKK02710.2"/>
    <property type="molecule type" value="Genomic_DNA"/>
</dbReference>
<dbReference type="GO" id="GO:0007020">
    <property type="term" value="P:microtubule nucleation"/>
    <property type="evidence" value="ECO:0007669"/>
    <property type="project" value="InterPro"/>
</dbReference>
<dbReference type="Proteomes" id="UP000244811">
    <property type="component" value="Chromosome 4"/>
</dbReference>
<keyword evidence="4 5" id="KW-0206">Cytoskeleton</keyword>
<accession>A0A976QXG3</accession>
<dbReference type="PANTHER" id="PTHR19302:SF13">
    <property type="entry name" value="GAMMA-TUBULIN COMPLEX COMPONENT 2"/>
    <property type="match status" value="1"/>
</dbReference>
<gene>
    <name evidence="9" type="ORF">MACK_002806</name>
</gene>
<comment type="subcellular location">
    <subcellularLocation>
        <location evidence="5">Cytoplasm</location>
        <location evidence="5">Cytoskeleton</location>
        <location evidence="5">Microtubule organizing center</location>
    </subcellularLocation>
</comment>
<keyword evidence="2 5" id="KW-0963">Cytoplasm</keyword>
<dbReference type="AlphaFoldDB" id="A0A976QXG3"/>
<evidence type="ECO:0000256" key="3">
    <source>
        <dbReference type="ARBA" id="ARBA00022701"/>
    </source>
</evidence>
<dbReference type="GO" id="GO:0051321">
    <property type="term" value="P:meiotic cell cycle"/>
    <property type="evidence" value="ECO:0007669"/>
    <property type="project" value="TreeGrafter"/>
</dbReference>
<feature type="domain" description="Gamma tubulin complex component protein N-terminal" evidence="8">
    <location>
        <begin position="45"/>
        <end position="336"/>
    </location>
</feature>
<dbReference type="GO" id="GO:0000930">
    <property type="term" value="C:gamma-tubulin complex"/>
    <property type="evidence" value="ECO:0007669"/>
    <property type="project" value="TreeGrafter"/>
</dbReference>
<evidence type="ECO:0000259" key="7">
    <source>
        <dbReference type="Pfam" id="PF04130"/>
    </source>
</evidence>
<proteinExistence type="inferred from homology"/>
<dbReference type="GO" id="GO:0043015">
    <property type="term" value="F:gamma-tubulin binding"/>
    <property type="evidence" value="ECO:0007669"/>
    <property type="project" value="InterPro"/>
</dbReference>
<evidence type="ECO:0000256" key="4">
    <source>
        <dbReference type="ARBA" id="ARBA00023212"/>
    </source>
</evidence>